<proteinExistence type="predicted"/>
<organism evidence="3 4">
    <name type="scientific">Bryocella elongata</name>
    <dbReference type="NCBI Taxonomy" id="863522"/>
    <lineage>
        <taxon>Bacteria</taxon>
        <taxon>Pseudomonadati</taxon>
        <taxon>Acidobacteriota</taxon>
        <taxon>Terriglobia</taxon>
        <taxon>Terriglobales</taxon>
        <taxon>Acidobacteriaceae</taxon>
        <taxon>Bryocella</taxon>
    </lineage>
</organism>
<dbReference type="EMBL" id="FNVA01000004">
    <property type="protein sequence ID" value="SEG35097.1"/>
    <property type="molecule type" value="Genomic_DNA"/>
</dbReference>
<dbReference type="GO" id="GO:0030313">
    <property type="term" value="C:cell envelope"/>
    <property type="evidence" value="ECO:0007669"/>
    <property type="project" value="UniProtKB-SubCell"/>
</dbReference>
<feature type="transmembrane region" description="Helical" evidence="2">
    <location>
        <begin position="267"/>
        <end position="286"/>
    </location>
</feature>
<accession>A0A1H5ZHI4</accession>
<gene>
    <name evidence="3" type="ORF">SAMN05421819_2629</name>
</gene>
<dbReference type="PANTHER" id="PTHR34820:SF4">
    <property type="entry name" value="INNER MEMBRANE PROTEIN YEBZ"/>
    <property type="match status" value="1"/>
</dbReference>
<feature type="transmembrane region" description="Helical" evidence="2">
    <location>
        <begin position="98"/>
        <end position="115"/>
    </location>
</feature>
<dbReference type="Proteomes" id="UP000236728">
    <property type="component" value="Unassembled WGS sequence"/>
</dbReference>
<reference evidence="3 4" key="1">
    <citation type="submission" date="2016-10" db="EMBL/GenBank/DDBJ databases">
        <authorList>
            <person name="de Groot N.N."/>
        </authorList>
    </citation>
    <scope>NUCLEOTIDE SEQUENCE [LARGE SCALE GENOMIC DNA]</scope>
    <source>
        <strain evidence="3 4">DSM 22489</strain>
    </source>
</reference>
<feature type="transmembrane region" description="Helical" evidence="2">
    <location>
        <begin position="48"/>
        <end position="78"/>
    </location>
</feature>
<dbReference type="AlphaFoldDB" id="A0A1H5ZHI4"/>
<dbReference type="InterPro" id="IPR032694">
    <property type="entry name" value="CopC/D"/>
</dbReference>
<dbReference type="GO" id="GO:0005886">
    <property type="term" value="C:plasma membrane"/>
    <property type="evidence" value="ECO:0007669"/>
    <property type="project" value="TreeGrafter"/>
</dbReference>
<keyword evidence="2" id="KW-0812">Transmembrane</keyword>
<feature type="transmembrane region" description="Helical" evidence="2">
    <location>
        <begin position="227"/>
        <end position="246"/>
    </location>
</feature>
<sequence length="294" mass="30285">MDNVLLLRVTTVAATDVAMAVGVGCVLTGRWVELSSSSHSERLRQRLAVLRIFAAVLLVVGTAGALLALVAAFSGAASLRELRVALPDVLATAPGRDAAAVLAVSCLVMLCAVAVRGGAGSRWLLAALWLGVIGLRAASGHAVEEGPMTAAVAWQGIHLLGITAWSGAVLVSGCVLSLVTAPQEARGLVARLSRDATAGLLLVVVSGTVKTYTTLAPTHHVLPLDPWTRVLAFKLVAVAVALVCGASSRAQLRAPVWGDAESGRIRIYLVLESFAMLLILVLSAWLGSTELPGG</sequence>
<keyword evidence="2" id="KW-0472">Membrane</keyword>
<protein>
    <submittedName>
        <fullName evidence="3">Putative copper export protein</fullName>
    </submittedName>
</protein>
<dbReference type="GO" id="GO:0006825">
    <property type="term" value="P:copper ion transport"/>
    <property type="evidence" value="ECO:0007669"/>
    <property type="project" value="InterPro"/>
</dbReference>
<feature type="transmembrane region" description="Helical" evidence="2">
    <location>
        <begin position="122"/>
        <end position="139"/>
    </location>
</feature>
<evidence type="ECO:0000256" key="1">
    <source>
        <dbReference type="ARBA" id="ARBA00004196"/>
    </source>
</evidence>
<keyword evidence="4" id="KW-1185">Reference proteome</keyword>
<keyword evidence="2" id="KW-1133">Transmembrane helix</keyword>
<evidence type="ECO:0000313" key="4">
    <source>
        <dbReference type="Proteomes" id="UP000236728"/>
    </source>
</evidence>
<comment type="subcellular location">
    <subcellularLocation>
        <location evidence="1">Cell envelope</location>
    </subcellularLocation>
</comment>
<dbReference type="PANTHER" id="PTHR34820">
    <property type="entry name" value="INNER MEMBRANE PROTEIN YEBZ"/>
    <property type="match status" value="1"/>
</dbReference>
<dbReference type="RefSeq" id="WP_103933508.1">
    <property type="nucleotide sequence ID" value="NZ_FNVA01000004.1"/>
</dbReference>
<name>A0A1H5ZHI4_9BACT</name>
<feature type="transmembrane region" description="Helical" evidence="2">
    <location>
        <begin position="159"/>
        <end position="180"/>
    </location>
</feature>
<evidence type="ECO:0000256" key="2">
    <source>
        <dbReference type="SAM" id="Phobius"/>
    </source>
</evidence>
<dbReference type="OrthoDB" id="8753116at2"/>
<feature type="transmembrane region" description="Helical" evidence="2">
    <location>
        <begin position="6"/>
        <end position="27"/>
    </location>
</feature>
<evidence type="ECO:0000313" key="3">
    <source>
        <dbReference type="EMBL" id="SEG35097.1"/>
    </source>
</evidence>
<feature type="transmembrane region" description="Helical" evidence="2">
    <location>
        <begin position="192"/>
        <end position="215"/>
    </location>
</feature>